<dbReference type="PANTHER" id="PTHR36309:SF1">
    <property type="entry name" value="RNA-BINDING (RRM_RBD_RNP MOTIFS) FAMILY PROTEIN"/>
    <property type="match status" value="1"/>
</dbReference>
<name>A0A0A9D981_ARUDO</name>
<sequence length="65" mass="7589">MSKRHEVENLALIKHQLEVEELLAKQQQDNLNCIYRKLEAVDTVILSGWVNRLSYIYNVSLDGVF</sequence>
<accession>A0A0A9D981</accession>
<dbReference type="EMBL" id="GBRH01212791">
    <property type="protein sequence ID" value="JAD85104.1"/>
    <property type="molecule type" value="Transcribed_RNA"/>
</dbReference>
<dbReference type="InterPro" id="IPR053316">
    <property type="entry name" value="Epigenetic_reg_gene_expr"/>
</dbReference>
<proteinExistence type="predicted"/>
<dbReference type="PANTHER" id="PTHR36309">
    <property type="entry name" value="RNA-BINDING (RRM/RBD/RNP MOTIFS) FAMILY PROTEIN"/>
    <property type="match status" value="1"/>
</dbReference>
<dbReference type="AlphaFoldDB" id="A0A0A9D981"/>
<protein>
    <submittedName>
        <fullName evidence="1">Uncharacterized protein</fullName>
    </submittedName>
</protein>
<reference evidence="1" key="1">
    <citation type="submission" date="2014-09" db="EMBL/GenBank/DDBJ databases">
        <authorList>
            <person name="Magalhaes I.L.F."/>
            <person name="Oliveira U."/>
            <person name="Santos F.R."/>
            <person name="Vidigal T.H.D.A."/>
            <person name="Brescovit A.D."/>
            <person name="Santos A.J."/>
        </authorList>
    </citation>
    <scope>NUCLEOTIDE SEQUENCE</scope>
    <source>
        <tissue evidence="1">Shoot tissue taken approximately 20 cm above the soil surface</tissue>
    </source>
</reference>
<reference evidence="1" key="2">
    <citation type="journal article" date="2015" name="Data Brief">
        <title>Shoot transcriptome of the giant reed, Arundo donax.</title>
        <authorList>
            <person name="Barrero R.A."/>
            <person name="Guerrero F.D."/>
            <person name="Moolhuijzen P."/>
            <person name="Goolsby J.A."/>
            <person name="Tidwell J."/>
            <person name="Bellgard S.E."/>
            <person name="Bellgard M.I."/>
        </authorList>
    </citation>
    <scope>NUCLEOTIDE SEQUENCE</scope>
    <source>
        <tissue evidence="1">Shoot tissue taken approximately 20 cm above the soil surface</tissue>
    </source>
</reference>
<evidence type="ECO:0000313" key="1">
    <source>
        <dbReference type="EMBL" id="JAD85104.1"/>
    </source>
</evidence>
<organism evidence="1">
    <name type="scientific">Arundo donax</name>
    <name type="common">Giant reed</name>
    <name type="synonym">Donax arundinaceus</name>
    <dbReference type="NCBI Taxonomy" id="35708"/>
    <lineage>
        <taxon>Eukaryota</taxon>
        <taxon>Viridiplantae</taxon>
        <taxon>Streptophyta</taxon>
        <taxon>Embryophyta</taxon>
        <taxon>Tracheophyta</taxon>
        <taxon>Spermatophyta</taxon>
        <taxon>Magnoliopsida</taxon>
        <taxon>Liliopsida</taxon>
        <taxon>Poales</taxon>
        <taxon>Poaceae</taxon>
        <taxon>PACMAD clade</taxon>
        <taxon>Arundinoideae</taxon>
        <taxon>Arundineae</taxon>
        <taxon>Arundo</taxon>
    </lineage>
</organism>